<evidence type="ECO:0000256" key="19">
    <source>
        <dbReference type="ARBA" id="ARBA00032862"/>
    </source>
</evidence>
<dbReference type="GO" id="GO:0016486">
    <property type="term" value="P:peptide hormone processing"/>
    <property type="evidence" value="ECO:0007669"/>
    <property type="project" value="TreeGrafter"/>
</dbReference>
<comment type="subcellular location">
    <subcellularLocation>
        <location evidence="4">Cytoplasmic vesicle</location>
        <location evidence="4">Secretory vesicle</location>
    </subcellularLocation>
</comment>
<dbReference type="InterPro" id="IPR034182">
    <property type="entry name" value="Kexin/furin"/>
</dbReference>
<dbReference type="FunFam" id="6.10.250.3320:FF:000001">
    <property type="entry name" value="neuroendocrine convertase 1"/>
    <property type="match status" value="1"/>
</dbReference>
<evidence type="ECO:0000256" key="8">
    <source>
        <dbReference type="ARBA" id="ARBA00022670"/>
    </source>
</evidence>
<feature type="domain" description="P/Homo B" evidence="23">
    <location>
        <begin position="460"/>
        <end position="602"/>
    </location>
</feature>
<feature type="active site" description="Charge relay system" evidence="20 21">
    <location>
        <position position="382"/>
    </location>
</feature>
<dbReference type="Gene3D" id="3.30.70.850">
    <property type="entry name" value="Peptidase S8, pro-domain"/>
    <property type="match status" value="1"/>
</dbReference>
<dbReference type="InterPro" id="IPR032815">
    <property type="entry name" value="S8_pro-domain"/>
</dbReference>
<keyword evidence="9" id="KW-0165">Cleavage on pair of basic residues</keyword>
<dbReference type="GO" id="GO:0016020">
    <property type="term" value="C:membrane"/>
    <property type="evidence" value="ECO:0007669"/>
    <property type="project" value="TreeGrafter"/>
</dbReference>
<evidence type="ECO:0000256" key="4">
    <source>
        <dbReference type="ARBA" id="ARBA00004398"/>
    </source>
</evidence>
<evidence type="ECO:0000256" key="11">
    <source>
        <dbReference type="ARBA" id="ARBA00022801"/>
    </source>
</evidence>
<reference evidence="24" key="2">
    <citation type="submission" date="2025-09" db="UniProtKB">
        <authorList>
            <consortium name="Ensembl"/>
        </authorList>
    </citation>
    <scope>IDENTIFICATION</scope>
</reference>
<dbReference type="SUPFAM" id="SSF52743">
    <property type="entry name" value="Subtilisin-like"/>
    <property type="match status" value="1"/>
</dbReference>
<dbReference type="Ensembl" id="ENSLCNT00005006290.1">
    <property type="protein sequence ID" value="ENSLCNP00005005580.1"/>
    <property type="gene ID" value="ENSLCNG00005003710.1"/>
</dbReference>
<dbReference type="GO" id="GO:0005615">
    <property type="term" value="C:extracellular space"/>
    <property type="evidence" value="ECO:0007669"/>
    <property type="project" value="TreeGrafter"/>
</dbReference>
<keyword evidence="17" id="KW-0968">Cytoplasmic vesicle</keyword>
<dbReference type="Gene3D" id="3.40.50.200">
    <property type="entry name" value="Peptidase S8/S53 domain"/>
    <property type="match status" value="1"/>
</dbReference>
<dbReference type="FunFam" id="3.30.70.850:FF:000001">
    <property type="entry name" value="Proprotein convertase subtilisin/kexin type 5"/>
    <property type="match status" value="1"/>
</dbReference>
<evidence type="ECO:0000256" key="14">
    <source>
        <dbReference type="ARBA" id="ARBA00023145"/>
    </source>
</evidence>
<dbReference type="PROSITE" id="PS00138">
    <property type="entry name" value="SUBTILASE_SER"/>
    <property type="match status" value="1"/>
</dbReference>
<comment type="cofactor">
    <cofactor evidence="2">
        <name>Ca(2+)</name>
        <dbReference type="ChEBI" id="CHEBI:29108"/>
    </cofactor>
</comment>
<comment type="catalytic activity">
    <reaction evidence="1">
        <text>Release of protein hormones, neuropeptides and renin from their precursors, generally by hydrolysis of -Lys-Arg-|- bonds.</text>
        <dbReference type="EC" id="3.4.21.93"/>
    </reaction>
</comment>
<dbReference type="GO" id="GO:0030133">
    <property type="term" value="C:transport vesicle"/>
    <property type="evidence" value="ECO:0007669"/>
    <property type="project" value="UniProtKB-SubCell"/>
</dbReference>
<dbReference type="Pfam" id="PF12177">
    <property type="entry name" value="Proho_convert"/>
    <property type="match status" value="1"/>
</dbReference>
<dbReference type="InterPro" id="IPR015500">
    <property type="entry name" value="Peptidase_S8_subtilisin-rel"/>
</dbReference>
<dbReference type="Pfam" id="PF16470">
    <property type="entry name" value="S8_pro-domain"/>
    <property type="match status" value="1"/>
</dbReference>
<reference evidence="24" key="1">
    <citation type="submission" date="2025-08" db="UniProtKB">
        <authorList>
            <consortium name="Ensembl"/>
        </authorList>
    </citation>
    <scope>IDENTIFICATION</scope>
</reference>
<dbReference type="InterPro" id="IPR023828">
    <property type="entry name" value="Peptidase_S8_Ser-AS"/>
</dbReference>
<dbReference type="PROSITE" id="PS51892">
    <property type="entry name" value="SUBTILASE"/>
    <property type="match status" value="1"/>
</dbReference>
<keyword evidence="12 21" id="KW-0720">Serine protease</keyword>
<accession>A0A667H2Y6</accession>
<evidence type="ECO:0000256" key="6">
    <source>
        <dbReference type="ARBA" id="ARBA00013234"/>
    </source>
</evidence>
<evidence type="ECO:0000256" key="17">
    <source>
        <dbReference type="ARBA" id="ARBA00023329"/>
    </source>
</evidence>
<evidence type="ECO:0000256" key="7">
    <source>
        <dbReference type="ARBA" id="ARBA00015312"/>
    </source>
</evidence>
<dbReference type="Proteomes" id="UP000472241">
    <property type="component" value="Unplaced"/>
</dbReference>
<evidence type="ECO:0000256" key="21">
    <source>
        <dbReference type="PROSITE-ProRule" id="PRU01240"/>
    </source>
</evidence>
<dbReference type="PROSITE" id="PS00136">
    <property type="entry name" value="SUBTILASE_ASP"/>
    <property type="match status" value="1"/>
</dbReference>
<dbReference type="SUPFAM" id="SSF49785">
    <property type="entry name" value="Galactose-binding domain-like"/>
    <property type="match status" value="1"/>
</dbReference>
<evidence type="ECO:0000256" key="22">
    <source>
        <dbReference type="SAM" id="MobiDB-lite"/>
    </source>
</evidence>
<sequence>MERRAWTLQCTAFALFCAWYALNSVKAKRQFVNEWAAEIPGGPEAASAIAEELGYDLLGQIGSLENHYLFKHKNHPRRSRRSAFHITKRLSDDDRVIWAEQQYEKERSKRSVLRDSALNLFNDPMWNQQWYLQDTRMTAALPKLDLHVIPVWQKGITGKGVVITVLDDGLEWNHTDIYANYDPEASYDFNDNDHDPFPRYDPTNENKHGTRWQEKLPCKQIITSVGSEFAYNSKVGGIRMLDGIVTDAIEASSIGFNPGHVDIYSASWGPNDDGKTVEGPGRLAQKAFEFGVKQGRQGKGSIFVWASGNGGRQGDNCDCDGYTDSIYTISISSASQQGLSPWYAEKCSSTLATSYSSGDYTDQRITSADLHNDCTETHTGTSASAPLAAGIFALALEANPNLTWRDMQHLVVWTSEYDPLANNPGWKKNGAGLMVNSRFGFGLLNAKALVDLADPRTWTSVPEKKECVVKDNEFEPRALKGNGEVIIEIPTRACEEQENAIKSLEHVQFEATIEYSRRGDLHVTLTSAAGTSTVLLAERERDTSPNGFKNWDFMSVHTWGENPIGTWTLRITDMEQPTQENPKKNPLVSKSPSGDSTGDRRNELAEAAPSEAMLRLLQSAFNKNSPPKQSPKKPPSAKLNIPYETFYEALEKLNKPSQLKESEDSLYNDYVDVFYNTKPYKHRDDRLLQALVDILREEN</sequence>
<dbReference type="InterPro" id="IPR036852">
    <property type="entry name" value="Peptidase_S8/S53_dom_sf"/>
</dbReference>
<dbReference type="PRINTS" id="PR00723">
    <property type="entry name" value="SUBTILISIN"/>
</dbReference>
<evidence type="ECO:0000256" key="5">
    <source>
        <dbReference type="ARBA" id="ARBA00005325"/>
    </source>
</evidence>
<keyword evidence="10" id="KW-0732">Signal</keyword>
<keyword evidence="15" id="KW-1015">Disulfide bond</keyword>
<organism evidence="24 25">
    <name type="scientific">Lynx canadensis</name>
    <name type="common">Canada lynx</name>
    <name type="synonym">Felis canadensis</name>
    <dbReference type="NCBI Taxonomy" id="61383"/>
    <lineage>
        <taxon>Eukaryota</taxon>
        <taxon>Metazoa</taxon>
        <taxon>Chordata</taxon>
        <taxon>Craniata</taxon>
        <taxon>Vertebrata</taxon>
        <taxon>Euteleostomi</taxon>
        <taxon>Mammalia</taxon>
        <taxon>Eutheria</taxon>
        <taxon>Laurasiatheria</taxon>
        <taxon>Carnivora</taxon>
        <taxon>Feliformia</taxon>
        <taxon>Felidae</taxon>
        <taxon>Felinae</taxon>
        <taxon>Lynx</taxon>
    </lineage>
</organism>
<keyword evidence="8 21" id="KW-0645">Protease</keyword>
<gene>
    <name evidence="24" type="primary">PCSK1</name>
</gene>
<dbReference type="GO" id="GO:0043005">
    <property type="term" value="C:neuron projection"/>
    <property type="evidence" value="ECO:0007669"/>
    <property type="project" value="TreeGrafter"/>
</dbReference>
<dbReference type="PROSITE" id="PS51829">
    <property type="entry name" value="P_HOMO_B"/>
    <property type="match status" value="1"/>
</dbReference>
<evidence type="ECO:0000256" key="16">
    <source>
        <dbReference type="ARBA" id="ARBA00023180"/>
    </source>
</evidence>
<dbReference type="EC" id="3.4.21.93" evidence="6"/>
<dbReference type="CDD" id="cd04059">
    <property type="entry name" value="Peptidases_S8_Protein_convertases_Kexins_Furin-like"/>
    <property type="match status" value="1"/>
</dbReference>
<evidence type="ECO:0000313" key="24">
    <source>
        <dbReference type="Ensembl" id="ENSLCNP00005005580.1"/>
    </source>
</evidence>
<evidence type="ECO:0000259" key="23">
    <source>
        <dbReference type="PROSITE" id="PS51829"/>
    </source>
</evidence>
<dbReference type="Gene3D" id="6.10.250.3320">
    <property type="match status" value="1"/>
</dbReference>
<dbReference type="Pfam" id="PF00082">
    <property type="entry name" value="Peptidase_S8"/>
    <property type="match status" value="1"/>
</dbReference>
<evidence type="ECO:0000313" key="25">
    <source>
        <dbReference type="Proteomes" id="UP000472241"/>
    </source>
</evidence>
<keyword evidence="14" id="KW-0865">Zymogen</keyword>
<comment type="function">
    <text evidence="3">Involved in the processing of hormone and other protein precursors at sites comprised of pairs of basic amino acid residues. Substrates include POMC, renin, enkephalin, dynorphin, somatostatin, insulin and AGRP.</text>
</comment>
<evidence type="ECO:0000256" key="10">
    <source>
        <dbReference type="ARBA" id="ARBA00022729"/>
    </source>
</evidence>
<evidence type="ECO:0000256" key="9">
    <source>
        <dbReference type="ARBA" id="ARBA00022685"/>
    </source>
</evidence>
<dbReference type="PANTHER" id="PTHR42884:SF14">
    <property type="entry name" value="NEUROENDOCRINE CONVERTASE 1"/>
    <property type="match status" value="1"/>
</dbReference>
<dbReference type="FunFam" id="2.60.120.260:FF:000054">
    <property type="entry name" value="Proprotein convertase subtilisin/kexin type 1"/>
    <property type="match status" value="1"/>
</dbReference>
<keyword evidence="16" id="KW-0325">Glycoprotein</keyword>
<dbReference type="InterPro" id="IPR023827">
    <property type="entry name" value="Peptidase_S8_Asp-AS"/>
</dbReference>
<feature type="active site" description="Charge relay system" evidence="20 21">
    <location>
        <position position="167"/>
    </location>
</feature>
<dbReference type="PANTHER" id="PTHR42884">
    <property type="entry name" value="PROPROTEIN CONVERTASE SUBTILISIN/KEXIN-RELATED"/>
    <property type="match status" value="1"/>
</dbReference>
<evidence type="ECO:0000256" key="1">
    <source>
        <dbReference type="ARBA" id="ARBA00000779"/>
    </source>
</evidence>
<evidence type="ECO:0000256" key="18">
    <source>
        <dbReference type="ARBA" id="ARBA00031320"/>
    </source>
</evidence>
<dbReference type="SUPFAM" id="SSF54897">
    <property type="entry name" value="Protease propeptides/inhibitors"/>
    <property type="match status" value="1"/>
</dbReference>
<evidence type="ECO:0000256" key="3">
    <source>
        <dbReference type="ARBA" id="ARBA00002975"/>
    </source>
</evidence>
<dbReference type="InterPro" id="IPR000209">
    <property type="entry name" value="Peptidase_S8/S53_dom"/>
</dbReference>
<evidence type="ECO:0000256" key="15">
    <source>
        <dbReference type="ARBA" id="ARBA00023157"/>
    </source>
</evidence>
<name>A0A667H2Y6_LYNCA</name>
<dbReference type="Pfam" id="PF01483">
    <property type="entry name" value="P_proprotein"/>
    <property type="match status" value="1"/>
</dbReference>
<dbReference type="InterPro" id="IPR002884">
    <property type="entry name" value="P_dom"/>
</dbReference>
<evidence type="ECO:0000256" key="12">
    <source>
        <dbReference type="ARBA" id="ARBA00022825"/>
    </source>
</evidence>
<keyword evidence="13" id="KW-0106">Calcium</keyword>
<dbReference type="InterPro" id="IPR008979">
    <property type="entry name" value="Galactose-bd-like_sf"/>
</dbReference>
<protein>
    <recommendedName>
        <fullName evidence="7">Neuroendocrine convertase 1</fullName>
        <ecNumber evidence="6">3.4.21.93</ecNumber>
    </recommendedName>
    <alternativeName>
        <fullName evidence="18">Prohormone convertase 1</fullName>
    </alternativeName>
    <alternativeName>
        <fullName evidence="19">Proprotein convertase 1</fullName>
    </alternativeName>
</protein>
<dbReference type="GO" id="GO:0034774">
    <property type="term" value="C:secretory granule lumen"/>
    <property type="evidence" value="ECO:0007669"/>
    <property type="project" value="UniProtKB-ARBA"/>
</dbReference>
<comment type="similarity">
    <text evidence="5">Belongs to the peptidase S8 family. Furin subfamily.</text>
</comment>
<keyword evidence="11 21" id="KW-0378">Hydrolase</keyword>
<evidence type="ECO:0000256" key="2">
    <source>
        <dbReference type="ARBA" id="ARBA00001913"/>
    </source>
</evidence>
<feature type="region of interest" description="Disordered" evidence="22">
    <location>
        <begin position="576"/>
        <end position="602"/>
    </location>
</feature>
<dbReference type="FunFam" id="3.40.50.200:FF:000010">
    <property type="entry name" value="Putative neuroendocrine convertase 1"/>
    <property type="match status" value="1"/>
</dbReference>
<dbReference type="GO" id="GO:0004252">
    <property type="term" value="F:serine-type endopeptidase activity"/>
    <property type="evidence" value="ECO:0007669"/>
    <property type="project" value="UniProtKB-UniRule"/>
</dbReference>
<dbReference type="InterPro" id="IPR022005">
    <property type="entry name" value="Proho_convert"/>
</dbReference>
<feature type="active site" description="Charge relay system" evidence="20 21">
    <location>
        <position position="208"/>
    </location>
</feature>
<evidence type="ECO:0000256" key="20">
    <source>
        <dbReference type="PIRSR" id="PIRSR615500-1"/>
    </source>
</evidence>
<evidence type="ECO:0000256" key="13">
    <source>
        <dbReference type="ARBA" id="ARBA00022837"/>
    </source>
</evidence>
<dbReference type="InterPro" id="IPR038466">
    <property type="entry name" value="S8_pro-domain_sf"/>
</dbReference>
<proteinExistence type="inferred from homology"/>
<dbReference type="Gene3D" id="2.60.120.260">
    <property type="entry name" value="Galactose-binding domain-like"/>
    <property type="match status" value="1"/>
</dbReference>
<dbReference type="AlphaFoldDB" id="A0A667H2Y6"/>
<keyword evidence="25" id="KW-1185">Reference proteome</keyword>